<evidence type="ECO:0000313" key="13">
    <source>
        <dbReference type="Proteomes" id="UP000177605"/>
    </source>
</evidence>
<dbReference type="GO" id="GO:0005737">
    <property type="term" value="C:cytoplasm"/>
    <property type="evidence" value="ECO:0007669"/>
    <property type="project" value="UniProtKB-SubCell"/>
</dbReference>
<dbReference type="Gene3D" id="3.30.1360.70">
    <property type="entry name" value="Arginyl tRNA synthetase N-terminal domain"/>
    <property type="match status" value="1"/>
</dbReference>
<dbReference type="Gene3D" id="1.10.730.10">
    <property type="entry name" value="Isoleucyl-tRNA Synthetase, Domain 1"/>
    <property type="match status" value="1"/>
</dbReference>
<dbReference type="Gene3D" id="3.40.50.620">
    <property type="entry name" value="HUPs"/>
    <property type="match status" value="1"/>
</dbReference>
<dbReference type="InterPro" id="IPR035684">
    <property type="entry name" value="ArgRS_core"/>
</dbReference>
<evidence type="ECO:0000256" key="8">
    <source>
        <dbReference type="HAMAP-Rule" id="MF_00123"/>
    </source>
</evidence>
<dbReference type="Proteomes" id="UP000177605">
    <property type="component" value="Unassembled WGS sequence"/>
</dbReference>
<dbReference type="FunFam" id="3.40.50.620:FF:000116">
    <property type="entry name" value="Arginine--tRNA ligase"/>
    <property type="match status" value="1"/>
</dbReference>
<keyword evidence="8" id="KW-0963">Cytoplasm</keyword>
<dbReference type="PANTHER" id="PTHR11956">
    <property type="entry name" value="ARGINYL-TRNA SYNTHETASE"/>
    <property type="match status" value="1"/>
</dbReference>
<dbReference type="InterPro" id="IPR009080">
    <property type="entry name" value="tRNAsynth_Ia_anticodon-bd"/>
</dbReference>
<dbReference type="NCBIfam" id="TIGR00456">
    <property type="entry name" value="argS"/>
    <property type="match status" value="1"/>
</dbReference>
<comment type="subcellular location">
    <subcellularLocation>
        <location evidence="8">Cytoplasm</location>
    </subcellularLocation>
</comment>
<evidence type="ECO:0000256" key="3">
    <source>
        <dbReference type="ARBA" id="ARBA00022741"/>
    </source>
</evidence>
<comment type="subunit">
    <text evidence="8">Monomer.</text>
</comment>
<dbReference type="SMART" id="SM00836">
    <property type="entry name" value="DALR_1"/>
    <property type="match status" value="1"/>
</dbReference>
<name>A0A1F8F3B3_9BACT</name>
<reference evidence="12 13" key="1">
    <citation type="journal article" date="2016" name="Nat. Commun.">
        <title>Thousands of microbial genomes shed light on interconnected biogeochemical processes in an aquifer system.</title>
        <authorList>
            <person name="Anantharaman K."/>
            <person name="Brown C.T."/>
            <person name="Hug L.A."/>
            <person name="Sharon I."/>
            <person name="Castelle C.J."/>
            <person name="Probst A.J."/>
            <person name="Thomas B.C."/>
            <person name="Singh A."/>
            <person name="Wilkins M.J."/>
            <person name="Karaoz U."/>
            <person name="Brodie E.L."/>
            <person name="Williams K.H."/>
            <person name="Hubbard S.S."/>
            <person name="Banfield J.F."/>
        </authorList>
    </citation>
    <scope>NUCLEOTIDE SEQUENCE [LARGE SCALE GENOMIC DNA]</scope>
</reference>
<sequence length="566" mass="64166">MGWTPADFRVEKPANNQADYAVNVSAMAKKHNRNPLEAAKDAAEKLKNVADVFERVEAAGGYVNFFLKTEYLQKELAQIAGNADYGHNDIGKGKKVIVEYPSVNIAKPMHIGHMRSAIIGDALANVYEKLGWQVIRWNYIGDWGTQFGKLIYAWKKWGDEQALKKDPIAEMLQVYIKFHDEAENNPDLEKEGQKEFRKLEEGDAENTKLWTEFKELSLSEFQKIAQDLGVNVSGESKGEAEYNPRLKPLIQELQEKGIVKESEGALIIELENLPPMLLRKSDGATLYATRDIASLEDRIQNYQADKILYVVANQQALHFEQLFAVAKKLGWSQAELIHVKFGMVLGEDGKKLATREGKTVALEEVMAKIISLALETVKEKNPSLDSEEAAQIAHAVGIGALKYNDLKQHPYSDITFDWRAMLDLSGNSGPYLQYTYSRLFSILKKAEQANFQALDRFDELTAGKLGTSFEFFKFKNLSEKIELELIKKLLDFPEAVEWCARDYALNGLALYLYELANHANRFYETIRILEDANMERRNARLQFIAVIARTLKQGLTILGIQTPERI</sequence>
<accession>A0A1F8F3B3</accession>
<comment type="similarity">
    <text evidence="1 8 9">Belongs to the class-I aminoacyl-tRNA synthetase family.</text>
</comment>
<evidence type="ECO:0000259" key="10">
    <source>
        <dbReference type="SMART" id="SM00836"/>
    </source>
</evidence>
<keyword evidence="2 8" id="KW-0436">Ligase</keyword>
<dbReference type="EC" id="6.1.1.19" evidence="8"/>
<dbReference type="PANTHER" id="PTHR11956:SF5">
    <property type="entry name" value="ARGININE--TRNA LIGASE, CYTOPLASMIC"/>
    <property type="match status" value="1"/>
</dbReference>
<organism evidence="12 13">
    <name type="scientific">Candidatus Yanofskybacteria bacterium RIFCSPHIGHO2_01_FULL_48_25b</name>
    <dbReference type="NCBI Taxonomy" id="1802672"/>
    <lineage>
        <taxon>Bacteria</taxon>
        <taxon>Candidatus Yanofskyibacteriota</taxon>
    </lineage>
</organism>
<evidence type="ECO:0000256" key="6">
    <source>
        <dbReference type="ARBA" id="ARBA00023146"/>
    </source>
</evidence>
<dbReference type="SUPFAM" id="SSF55190">
    <property type="entry name" value="Arginyl-tRNA synthetase (ArgRS), N-terminal 'additional' domain"/>
    <property type="match status" value="1"/>
</dbReference>
<keyword evidence="4 8" id="KW-0067">ATP-binding</keyword>
<dbReference type="GO" id="GO:0004814">
    <property type="term" value="F:arginine-tRNA ligase activity"/>
    <property type="evidence" value="ECO:0007669"/>
    <property type="project" value="UniProtKB-UniRule"/>
</dbReference>
<dbReference type="SUPFAM" id="SSF47323">
    <property type="entry name" value="Anticodon-binding domain of a subclass of class I aminoacyl-tRNA synthetases"/>
    <property type="match status" value="1"/>
</dbReference>
<gene>
    <name evidence="8" type="primary">argS</name>
    <name evidence="12" type="ORF">A2669_02295</name>
</gene>
<dbReference type="InterPro" id="IPR005148">
    <property type="entry name" value="Arg-tRNA-synth_N"/>
</dbReference>
<evidence type="ECO:0000256" key="9">
    <source>
        <dbReference type="RuleBase" id="RU363038"/>
    </source>
</evidence>
<keyword evidence="3 8" id="KW-0547">Nucleotide-binding</keyword>
<evidence type="ECO:0000256" key="4">
    <source>
        <dbReference type="ARBA" id="ARBA00022840"/>
    </source>
</evidence>
<dbReference type="GO" id="GO:0006420">
    <property type="term" value="P:arginyl-tRNA aminoacylation"/>
    <property type="evidence" value="ECO:0007669"/>
    <property type="project" value="UniProtKB-UniRule"/>
</dbReference>
<comment type="catalytic activity">
    <reaction evidence="7 8">
        <text>tRNA(Arg) + L-arginine + ATP = L-arginyl-tRNA(Arg) + AMP + diphosphate</text>
        <dbReference type="Rhea" id="RHEA:20301"/>
        <dbReference type="Rhea" id="RHEA-COMP:9658"/>
        <dbReference type="Rhea" id="RHEA-COMP:9673"/>
        <dbReference type="ChEBI" id="CHEBI:30616"/>
        <dbReference type="ChEBI" id="CHEBI:32682"/>
        <dbReference type="ChEBI" id="CHEBI:33019"/>
        <dbReference type="ChEBI" id="CHEBI:78442"/>
        <dbReference type="ChEBI" id="CHEBI:78513"/>
        <dbReference type="ChEBI" id="CHEBI:456215"/>
        <dbReference type="EC" id="6.1.1.19"/>
    </reaction>
</comment>
<feature type="domain" description="Arginyl tRNA synthetase N-terminal" evidence="11">
    <location>
        <begin position="5"/>
        <end position="67"/>
    </location>
</feature>
<protein>
    <recommendedName>
        <fullName evidence="8">Arginine--tRNA ligase</fullName>
        <ecNumber evidence="8">6.1.1.19</ecNumber>
    </recommendedName>
    <alternativeName>
        <fullName evidence="8">Arginyl-tRNA synthetase</fullName>
        <shortName evidence="8">ArgRS</shortName>
    </alternativeName>
</protein>
<dbReference type="CDD" id="cd00671">
    <property type="entry name" value="ArgRS_core"/>
    <property type="match status" value="1"/>
</dbReference>
<evidence type="ECO:0000256" key="2">
    <source>
        <dbReference type="ARBA" id="ARBA00022598"/>
    </source>
</evidence>
<dbReference type="PRINTS" id="PR01038">
    <property type="entry name" value="TRNASYNTHARG"/>
</dbReference>
<dbReference type="AlphaFoldDB" id="A0A1F8F3B3"/>
<keyword evidence="6 8" id="KW-0030">Aminoacyl-tRNA synthetase</keyword>
<comment type="caution">
    <text evidence="12">The sequence shown here is derived from an EMBL/GenBank/DDBJ whole genome shotgun (WGS) entry which is preliminary data.</text>
</comment>
<dbReference type="EMBL" id="MGJM01000004">
    <property type="protein sequence ID" value="OGN07090.1"/>
    <property type="molecule type" value="Genomic_DNA"/>
</dbReference>
<dbReference type="InterPro" id="IPR014729">
    <property type="entry name" value="Rossmann-like_a/b/a_fold"/>
</dbReference>
<dbReference type="InterPro" id="IPR001278">
    <property type="entry name" value="Arg-tRNA-ligase"/>
</dbReference>
<dbReference type="HAMAP" id="MF_00123">
    <property type="entry name" value="Arg_tRNA_synth"/>
    <property type="match status" value="1"/>
</dbReference>
<evidence type="ECO:0000256" key="7">
    <source>
        <dbReference type="ARBA" id="ARBA00049339"/>
    </source>
</evidence>
<dbReference type="SMART" id="SM01016">
    <property type="entry name" value="Arg_tRNA_synt_N"/>
    <property type="match status" value="1"/>
</dbReference>
<dbReference type="Pfam" id="PF03485">
    <property type="entry name" value="Arg_tRNA_synt_N"/>
    <property type="match status" value="1"/>
</dbReference>
<proteinExistence type="inferred from homology"/>
<evidence type="ECO:0000256" key="5">
    <source>
        <dbReference type="ARBA" id="ARBA00022917"/>
    </source>
</evidence>
<dbReference type="GO" id="GO:0005524">
    <property type="term" value="F:ATP binding"/>
    <property type="evidence" value="ECO:0007669"/>
    <property type="project" value="UniProtKB-UniRule"/>
</dbReference>
<feature type="domain" description="DALR anticodon binding" evidence="10">
    <location>
        <begin position="432"/>
        <end position="566"/>
    </location>
</feature>
<feature type="short sequence motif" description="'HIGH' region" evidence="8">
    <location>
        <begin position="103"/>
        <end position="113"/>
    </location>
</feature>
<keyword evidence="5 8" id="KW-0648">Protein biosynthesis</keyword>
<evidence type="ECO:0000313" key="12">
    <source>
        <dbReference type="EMBL" id="OGN07090.1"/>
    </source>
</evidence>
<dbReference type="Pfam" id="PF05746">
    <property type="entry name" value="DALR_1"/>
    <property type="match status" value="1"/>
</dbReference>
<dbReference type="SUPFAM" id="SSF52374">
    <property type="entry name" value="Nucleotidylyl transferase"/>
    <property type="match status" value="1"/>
</dbReference>
<evidence type="ECO:0000256" key="1">
    <source>
        <dbReference type="ARBA" id="ARBA00005594"/>
    </source>
</evidence>
<dbReference type="Pfam" id="PF00750">
    <property type="entry name" value="tRNA-synt_1d"/>
    <property type="match status" value="1"/>
</dbReference>
<dbReference type="InterPro" id="IPR008909">
    <property type="entry name" value="DALR_anticod-bd"/>
</dbReference>
<evidence type="ECO:0000259" key="11">
    <source>
        <dbReference type="SMART" id="SM01016"/>
    </source>
</evidence>
<dbReference type="InterPro" id="IPR036695">
    <property type="entry name" value="Arg-tRNA-synth_N_sf"/>
</dbReference>